<dbReference type="Pfam" id="PF13562">
    <property type="entry name" value="NTP_transf_4"/>
    <property type="match status" value="1"/>
</dbReference>
<dbReference type="InterPro" id="IPR011004">
    <property type="entry name" value="Trimer_LpxA-like_sf"/>
</dbReference>
<dbReference type="NCBIfam" id="TIGR03991">
    <property type="entry name" value="alt_bact_glmU"/>
    <property type="match status" value="1"/>
</dbReference>
<dbReference type="EMBL" id="BMIK01000020">
    <property type="protein sequence ID" value="GGC43708.1"/>
    <property type="molecule type" value="Genomic_DNA"/>
</dbReference>
<keyword evidence="2" id="KW-0012">Acyltransferase</keyword>
<evidence type="ECO:0000313" key="3">
    <source>
        <dbReference type="EMBL" id="GGC43708.1"/>
    </source>
</evidence>
<name>A0ABQ1MRK0_9SPHI</name>
<accession>A0ABQ1MRK0</accession>
<evidence type="ECO:0000256" key="1">
    <source>
        <dbReference type="ARBA" id="ARBA00022679"/>
    </source>
</evidence>
<dbReference type="SUPFAM" id="SSF51161">
    <property type="entry name" value="Trimeric LpxA-like enzymes"/>
    <property type="match status" value="1"/>
</dbReference>
<keyword evidence="4" id="KW-1185">Reference proteome</keyword>
<dbReference type="RefSeq" id="WP_188753249.1">
    <property type="nucleotide sequence ID" value="NZ_BMIK01000020.1"/>
</dbReference>
<dbReference type="PANTHER" id="PTHR43584:SF8">
    <property type="entry name" value="N-ACETYLMURAMATE ALPHA-1-PHOSPHATE URIDYLYLTRANSFERASE"/>
    <property type="match status" value="1"/>
</dbReference>
<comment type="caution">
    <text evidence="3">The sequence shown here is derived from an EMBL/GenBank/DDBJ whole genome shotgun (WGS) entry which is preliminary data.</text>
</comment>
<evidence type="ECO:0000256" key="2">
    <source>
        <dbReference type="ARBA" id="ARBA00023315"/>
    </source>
</evidence>
<sequence length="400" mass="44753">MHIVLFDNAEWRMGLYPLSLTRPVADLRVGILTIAEKWAKRWNAPYSFLSEDYLAEKYPLGEVSGDVLLIRGNCCPDSRLFDAVDALRGGQVLTSGSEMIAVRGDAGDLFPWNPTAIQRFSRVVYEHNVVEINHPEDLFLNNGQQIGLDFDLLTKGRTSAPLSNSNRFLGEQIFAEEGAKAEFATFNSTMGPIYLGRNSEVWEGSHIRGAFALGEHSQVKMGARIYSNVTVGPYSRVGGELNTCVIWGRSAKGHDGYLGSAVMGEWCNWGADTNNSNMKNNYKSVHLYDYQHSDYRDSGLQFCGAIMADHVRCAINTALNTGTVVGVGATLFGGEMPPTFIPDFSWGSPEGFSTYRLDKFFETASLVYQRRNLEFTEMEKRLLTTVFELTRKYRNQTYIN</sequence>
<protein>
    <submittedName>
        <fullName evidence="3">Glucose-1-phosphate thymidylyltransferase</fullName>
    </submittedName>
</protein>
<dbReference type="PANTHER" id="PTHR43584">
    <property type="entry name" value="NUCLEOTIDYL TRANSFERASE"/>
    <property type="match status" value="1"/>
</dbReference>
<dbReference type="InterPro" id="IPR050065">
    <property type="entry name" value="GlmU-like"/>
</dbReference>
<reference evidence="4" key="1">
    <citation type="journal article" date="2019" name="Int. J. Syst. Evol. Microbiol.">
        <title>The Global Catalogue of Microorganisms (GCM) 10K type strain sequencing project: providing services to taxonomists for standard genome sequencing and annotation.</title>
        <authorList>
            <consortium name="The Broad Institute Genomics Platform"/>
            <consortium name="The Broad Institute Genome Sequencing Center for Infectious Disease"/>
            <person name="Wu L."/>
            <person name="Ma J."/>
        </authorList>
    </citation>
    <scope>NUCLEOTIDE SEQUENCE [LARGE SCALE GENOMIC DNA]</scope>
    <source>
        <strain evidence="4">CGMCC 1.15342</strain>
    </source>
</reference>
<gene>
    <name evidence="3" type="ORF">GCM10011386_40030</name>
</gene>
<keyword evidence="1" id="KW-0808">Transferase</keyword>
<dbReference type="Gene3D" id="2.160.10.10">
    <property type="entry name" value="Hexapeptide repeat proteins"/>
    <property type="match status" value="1"/>
</dbReference>
<dbReference type="Proteomes" id="UP000597338">
    <property type="component" value="Unassembled WGS sequence"/>
</dbReference>
<organism evidence="3 4">
    <name type="scientific">Parapedobacter defluvii</name>
    <dbReference type="NCBI Taxonomy" id="2045106"/>
    <lineage>
        <taxon>Bacteria</taxon>
        <taxon>Pseudomonadati</taxon>
        <taxon>Bacteroidota</taxon>
        <taxon>Sphingobacteriia</taxon>
        <taxon>Sphingobacteriales</taxon>
        <taxon>Sphingobacteriaceae</taxon>
        <taxon>Parapedobacter</taxon>
    </lineage>
</organism>
<evidence type="ECO:0000313" key="4">
    <source>
        <dbReference type="Proteomes" id="UP000597338"/>
    </source>
</evidence>
<dbReference type="InterPro" id="IPR023917">
    <property type="entry name" value="Bifunctiontional_GlmU_bac-type"/>
</dbReference>
<proteinExistence type="predicted"/>